<proteinExistence type="predicted"/>
<protein>
    <recommendedName>
        <fullName evidence="3">YbyB</fullName>
    </recommendedName>
</protein>
<dbReference type="Proteomes" id="UP001526147">
    <property type="component" value="Unassembled WGS sequence"/>
</dbReference>
<keyword evidence="2" id="KW-1185">Reference proteome</keyword>
<gene>
    <name evidence="1" type="ORF">OIH86_24300</name>
</gene>
<accession>A0ABT3DNY4</accession>
<evidence type="ECO:0000313" key="2">
    <source>
        <dbReference type="Proteomes" id="UP001526147"/>
    </source>
</evidence>
<dbReference type="RefSeq" id="WP_034332655.1">
    <property type="nucleotide sequence ID" value="NZ_JAOYEY010000051.1"/>
</dbReference>
<name>A0ABT3DNY4_9BACI</name>
<dbReference type="EMBL" id="JAOYEY010000051">
    <property type="protein sequence ID" value="MCV9888780.1"/>
    <property type="molecule type" value="Genomic_DNA"/>
</dbReference>
<comment type="caution">
    <text evidence="1">The sequence shown here is derived from an EMBL/GenBank/DDBJ whole genome shotgun (WGS) entry which is preliminary data.</text>
</comment>
<organism evidence="1 2">
    <name type="scientific">Metabacillus halosaccharovorans</name>
    <dbReference type="NCBI Taxonomy" id="930124"/>
    <lineage>
        <taxon>Bacteria</taxon>
        <taxon>Bacillati</taxon>
        <taxon>Bacillota</taxon>
        <taxon>Bacilli</taxon>
        <taxon>Bacillales</taxon>
        <taxon>Bacillaceae</taxon>
        <taxon>Metabacillus</taxon>
    </lineage>
</organism>
<evidence type="ECO:0000313" key="1">
    <source>
        <dbReference type="EMBL" id="MCV9888780.1"/>
    </source>
</evidence>
<sequence length="94" mass="10656">MKKQALSKRTVVLSGVALSTIGVTSYLLKDEKRKDKMNYGIQRIKNKAKILLSRKEPVMEKAGHPDPYDIEDNSMVAEGSMYSVNYFNEKSKSK</sequence>
<reference evidence="1 2" key="1">
    <citation type="submission" date="2022-10" db="EMBL/GenBank/DDBJ databases">
        <title>Draft genome assembly of moderately radiation resistant bacterium Metabacillus halosaccharovorans.</title>
        <authorList>
            <person name="Pal S."/>
            <person name="Gopinathan A."/>
        </authorList>
    </citation>
    <scope>NUCLEOTIDE SEQUENCE [LARGE SCALE GENOMIC DNA]</scope>
    <source>
        <strain evidence="1 2">VITHBRA001</strain>
    </source>
</reference>
<evidence type="ECO:0008006" key="3">
    <source>
        <dbReference type="Google" id="ProtNLM"/>
    </source>
</evidence>